<evidence type="ECO:0000313" key="1">
    <source>
        <dbReference type="EMBL" id="MBL0743813.1"/>
    </source>
</evidence>
<accession>A0ABS1KWY2</accession>
<gene>
    <name evidence="1" type="ORF">JI741_21460</name>
</gene>
<evidence type="ECO:0008006" key="3">
    <source>
        <dbReference type="Google" id="ProtNLM"/>
    </source>
</evidence>
<keyword evidence="2" id="KW-1185">Reference proteome</keyword>
<dbReference type="EMBL" id="JAERRB010000008">
    <property type="protein sequence ID" value="MBL0743813.1"/>
    <property type="molecule type" value="Genomic_DNA"/>
</dbReference>
<evidence type="ECO:0000313" key="2">
    <source>
        <dbReference type="Proteomes" id="UP000613030"/>
    </source>
</evidence>
<comment type="caution">
    <text evidence="1">The sequence shown here is derived from an EMBL/GenBank/DDBJ whole genome shotgun (WGS) entry which is preliminary data.</text>
</comment>
<proteinExistence type="predicted"/>
<reference evidence="1 2" key="1">
    <citation type="submission" date="2021-01" db="EMBL/GenBank/DDBJ databases">
        <title>Chryseolinea sp. Jin1 Genome sequencing and assembly.</title>
        <authorList>
            <person name="Kim I."/>
        </authorList>
    </citation>
    <scope>NUCLEOTIDE SEQUENCE [LARGE SCALE GENOMIC DNA]</scope>
    <source>
        <strain evidence="1 2">Jin1</strain>
    </source>
</reference>
<protein>
    <recommendedName>
        <fullName evidence="3">Outer membrane protein beta-barrel domain-containing protein</fullName>
    </recommendedName>
</protein>
<name>A0ABS1KWY2_9BACT</name>
<dbReference type="Proteomes" id="UP000613030">
    <property type="component" value="Unassembled WGS sequence"/>
</dbReference>
<organism evidence="1 2">
    <name type="scientific">Chryseolinea lacunae</name>
    <dbReference type="NCBI Taxonomy" id="2801331"/>
    <lineage>
        <taxon>Bacteria</taxon>
        <taxon>Pseudomonadati</taxon>
        <taxon>Bacteroidota</taxon>
        <taxon>Cytophagia</taxon>
        <taxon>Cytophagales</taxon>
        <taxon>Fulvivirgaceae</taxon>
        <taxon>Chryseolinea</taxon>
    </lineage>
</organism>
<dbReference type="RefSeq" id="WP_202013305.1">
    <property type="nucleotide sequence ID" value="NZ_JAERRB010000008.1"/>
</dbReference>
<sequence>MLHLPAVAQSDSTKREGRKIRYYNNFLSGALIGGSGQEKTSFSFATTHGIRVKRLSVGLGVEYDSYGPWKVVPLFATASVDVVRLKSSAFFVQGVGGYSPAHYTQSENRGYSFVDGGGGVMTSALAGYRFSAEKFSMYISGGYRYQQNDFTYADQFYSYTDFYYEPPHYSVKEKMERFVIQLGFGWH</sequence>